<dbReference type="Gene3D" id="3.30.565.10">
    <property type="entry name" value="Histidine kinase-like ATPase, C-terminal domain"/>
    <property type="match status" value="1"/>
</dbReference>
<evidence type="ECO:0000313" key="12">
    <source>
        <dbReference type="EMBL" id="EAR61578.1"/>
    </source>
</evidence>
<feature type="domain" description="HAMP" evidence="11">
    <location>
        <begin position="209"/>
        <end position="261"/>
    </location>
</feature>
<evidence type="ECO:0000256" key="9">
    <source>
        <dbReference type="SAM" id="Phobius"/>
    </source>
</evidence>
<evidence type="ECO:0000256" key="4">
    <source>
        <dbReference type="ARBA" id="ARBA00022553"/>
    </source>
</evidence>
<evidence type="ECO:0000256" key="3">
    <source>
        <dbReference type="ARBA" id="ARBA00012438"/>
    </source>
</evidence>
<dbReference type="SMART" id="SM00387">
    <property type="entry name" value="HATPase_c"/>
    <property type="match status" value="1"/>
</dbReference>
<proteinExistence type="predicted"/>
<sequence>MLFKKSITSKLIFLLISFSVLLAGVMALATRFSFQESFLEYVTDAELAELDGMVEKLSTKYQEVGSWEFVARKHKVWMSYLPEKTRSEQGQVLPPPHREHRTDLPPHQRPRPDLRPPPPPTDKSGLSTRLRLINLEGRRVIGPPDETGNQTLREIIVNGEVVGYLSLTPVPLPIEGIDERFRDDQMDTIYYIATVAILLAVVAGIPLGRRFVKPVKSIAAGAHQLAQGKFETRIEPQGQDELGQLAHDFNGLASALERNEALRRQGMADISHELRTPLALIRSEIEAMQDGIRPLNLQQLGKLHGSAQQLNSLVDDLYDLALTDAGALNYRKQDIDLAEILGAAAESVVNSFSKSGLSLKVQLPTELEIFGDPKRLRQVVDNLLKNSRRYTNRNGSIILSAWQKGSQVHFTIEDSAPGVEPEILPRLFDRFYREEASRNRATGGAGLGLSICRNIVEAHQGTIEAEASELGGLKVSVTLPIEG</sequence>
<evidence type="ECO:0000256" key="6">
    <source>
        <dbReference type="ARBA" id="ARBA00022777"/>
    </source>
</evidence>
<name>A0A7U8C4T7_NEPCE</name>
<accession>A0A7U8C4T7</accession>
<dbReference type="OrthoDB" id="9804645at2"/>
<dbReference type="InterPro" id="IPR003594">
    <property type="entry name" value="HATPase_dom"/>
</dbReference>
<dbReference type="SUPFAM" id="SSF47384">
    <property type="entry name" value="Homodimeric domain of signal transducing histidine kinase"/>
    <property type="match status" value="1"/>
</dbReference>
<dbReference type="RefSeq" id="WP_007020275.1">
    <property type="nucleotide sequence ID" value="NZ_CH724125.1"/>
</dbReference>
<dbReference type="PANTHER" id="PTHR45453">
    <property type="entry name" value="PHOSPHATE REGULON SENSOR PROTEIN PHOR"/>
    <property type="match status" value="1"/>
</dbReference>
<dbReference type="EMBL" id="AAOW01000007">
    <property type="protein sequence ID" value="EAR61578.1"/>
    <property type="molecule type" value="Genomic_DNA"/>
</dbReference>
<dbReference type="Gene3D" id="1.10.287.130">
    <property type="match status" value="1"/>
</dbReference>
<keyword evidence="13" id="KW-1185">Reference proteome</keyword>
<dbReference type="GO" id="GO:0016036">
    <property type="term" value="P:cellular response to phosphate starvation"/>
    <property type="evidence" value="ECO:0007669"/>
    <property type="project" value="TreeGrafter"/>
</dbReference>
<dbReference type="SUPFAM" id="SSF158472">
    <property type="entry name" value="HAMP domain-like"/>
    <property type="match status" value="1"/>
</dbReference>
<dbReference type="InterPro" id="IPR003661">
    <property type="entry name" value="HisK_dim/P_dom"/>
</dbReference>
<dbReference type="PROSITE" id="PS50885">
    <property type="entry name" value="HAMP"/>
    <property type="match status" value="1"/>
</dbReference>
<keyword evidence="6 12" id="KW-0418">Kinase</keyword>
<keyword evidence="9" id="KW-0812">Transmembrane</keyword>
<dbReference type="PROSITE" id="PS50109">
    <property type="entry name" value="HIS_KIN"/>
    <property type="match status" value="1"/>
</dbReference>
<protein>
    <recommendedName>
        <fullName evidence="3">histidine kinase</fullName>
        <ecNumber evidence="3">2.7.13.3</ecNumber>
    </recommendedName>
</protein>
<dbReference type="Pfam" id="PF00512">
    <property type="entry name" value="HisKA"/>
    <property type="match status" value="1"/>
</dbReference>
<gene>
    <name evidence="12" type="ORF">MED92_13026</name>
</gene>
<dbReference type="SMART" id="SM00388">
    <property type="entry name" value="HisKA"/>
    <property type="match status" value="1"/>
</dbReference>
<evidence type="ECO:0000256" key="8">
    <source>
        <dbReference type="SAM" id="MobiDB-lite"/>
    </source>
</evidence>
<dbReference type="SMART" id="SM00304">
    <property type="entry name" value="HAMP"/>
    <property type="match status" value="1"/>
</dbReference>
<feature type="transmembrane region" description="Helical" evidence="9">
    <location>
        <begin position="189"/>
        <end position="208"/>
    </location>
</feature>
<dbReference type="InterPro" id="IPR036097">
    <property type="entry name" value="HisK_dim/P_sf"/>
</dbReference>
<dbReference type="EC" id="2.7.13.3" evidence="3"/>
<evidence type="ECO:0000259" key="11">
    <source>
        <dbReference type="PROSITE" id="PS50885"/>
    </source>
</evidence>
<dbReference type="CDD" id="cd06225">
    <property type="entry name" value="HAMP"/>
    <property type="match status" value="1"/>
</dbReference>
<keyword evidence="9" id="KW-1133">Transmembrane helix</keyword>
<feature type="compositionally biased region" description="Basic and acidic residues" evidence="8">
    <location>
        <begin position="96"/>
        <end position="114"/>
    </location>
</feature>
<dbReference type="PRINTS" id="PR00344">
    <property type="entry name" value="BCTRLSENSOR"/>
</dbReference>
<evidence type="ECO:0000256" key="2">
    <source>
        <dbReference type="ARBA" id="ARBA00004370"/>
    </source>
</evidence>
<organism evidence="12 13">
    <name type="scientific">Neptuniibacter caesariensis</name>
    <dbReference type="NCBI Taxonomy" id="207954"/>
    <lineage>
        <taxon>Bacteria</taxon>
        <taxon>Pseudomonadati</taxon>
        <taxon>Pseudomonadota</taxon>
        <taxon>Gammaproteobacteria</taxon>
        <taxon>Oceanospirillales</taxon>
        <taxon>Oceanospirillaceae</taxon>
        <taxon>Neptuniibacter</taxon>
    </lineage>
</organism>
<evidence type="ECO:0000313" key="13">
    <source>
        <dbReference type="Proteomes" id="UP000002171"/>
    </source>
</evidence>
<reference evidence="12 13" key="1">
    <citation type="submission" date="2006-02" db="EMBL/GenBank/DDBJ databases">
        <authorList>
            <person name="Pinhassi J."/>
            <person name="Pedros-Alio C."/>
            <person name="Ferriera S."/>
            <person name="Johnson J."/>
            <person name="Kravitz S."/>
            <person name="Halpern A."/>
            <person name="Remington K."/>
            <person name="Beeson K."/>
            <person name="Tran B."/>
            <person name="Rogers Y.-H."/>
            <person name="Friedman R."/>
            <person name="Venter J.C."/>
        </authorList>
    </citation>
    <scope>NUCLEOTIDE SEQUENCE [LARGE SCALE GENOMIC DNA]</scope>
    <source>
        <strain evidence="12 13">MED92</strain>
    </source>
</reference>
<feature type="region of interest" description="Disordered" evidence="8">
    <location>
        <begin position="87"/>
        <end position="126"/>
    </location>
</feature>
<dbReference type="Pfam" id="PF00672">
    <property type="entry name" value="HAMP"/>
    <property type="match status" value="1"/>
</dbReference>
<dbReference type="InterPro" id="IPR036890">
    <property type="entry name" value="HATPase_C_sf"/>
</dbReference>
<dbReference type="SUPFAM" id="SSF55874">
    <property type="entry name" value="ATPase domain of HSP90 chaperone/DNA topoisomerase II/histidine kinase"/>
    <property type="match status" value="1"/>
</dbReference>
<dbReference type="GO" id="GO:0000155">
    <property type="term" value="F:phosphorelay sensor kinase activity"/>
    <property type="evidence" value="ECO:0007669"/>
    <property type="project" value="InterPro"/>
</dbReference>
<dbReference type="FunFam" id="3.30.565.10:FF:000006">
    <property type="entry name" value="Sensor histidine kinase WalK"/>
    <property type="match status" value="1"/>
</dbReference>
<dbReference type="Proteomes" id="UP000002171">
    <property type="component" value="Unassembled WGS sequence"/>
</dbReference>
<dbReference type="GO" id="GO:0004721">
    <property type="term" value="F:phosphoprotein phosphatase activity"/>
    <property type="evidence" value="ECO:0007669"/>
    <property type="project" value="TreeGrafter"/>
</dbReference>
<keyword evidence="7" id="KW-0902">Two-component regulatory system</keyword>
<comment type="caution">
    <text evidence="12">The sequence shown here is derived from an EMBL/GenBank/DDBJ whole genome shotgun (WGS) entry which is preliminary data.</text>
</comment>
<evidence type="ECO:0000256" key="1">
    <source>
        <dbReference type="ARBA" id="ARBA00000085"/>
    </source>
</evidence>
<dbReference type="PANTHER" id="PTHR45453:SF1">
    <property type="entry name" value="PHOSPHATE REGULON SENSOR PROTEIN PHOR"/>
    <property type="match status" value="1"/>
</dbReference>
<keyword evidence="5" id="KW-0808">Transferase</keyword>
<dbReference type="GO" id="GO:0005886">
    <property type="term" value="C:plasma membrane"/>
    <property type="evidence" value="ECO:0007669"/>
    <property type="project" value="TreeGrafter"/>
</dbReference>
<keyword evidence="9" id="KW-0472">Membrane</keyword>
<dbReference type="InterPro" id="IPR004358">
    <property type="entry name" value="Sig_transdc_His_kin-like_C"/>
</dbReference>
<dbReference type="Pfam" id="PF02518">
    <property type="entry name" value="HATPase_c"/>
    <property type="match status" value="1"/>
</dbReference>
<comment type="catalytic activity">
    <reaction evidence="1">
        <text>ATP + protein L-histidine = ADP + protein N-phospho-L-histidine.</text>
        <dbReference type="EC" id="2.7.13.3"/>
    </reaction>
</comment>
<evidence type="ECO:0000256" key="7">
    <source>
        <dbReference type="ARBA" id="ARBA00023012"/>
    </source>
</evidence>
<dbReference type="AlphaFoldDB" id="A0A7U8C4T7"/>
<dbReference type="Gene3D" id="6.10.340.10">
    <property type="match status" value="1"/>
</dbReference>
<dbReference type="InterPro" id="IPR003660">
    <property type="entry name" value="HAMP_dom"/>
</dbReference>
<evidence type="ECO:0000259" key="10">
    <source>
        <dbReference type="PROSITE" id="PS50109"/>
    </source>
</evidence>
<dbReference type="InterPro" id="IPR050351">
    <property type="entry name" value="BphY/WalK/GraS-like"/>
</dbReference>
<evidence type="ECO:0000256" key="5">
    <source>
        <dbReference type="ARBA" id="ARBA00022679"/>
    </source>
</evidence>
<dbReference type="CDD" id="cd00082">
    <property type="entry name" value="HisKA"/>
    <property type="match status" value="1"/>
</dbReference>
<dbReference type="InterPro" id="IPR005467">
    <property type="entry name" value="His_kinase_dom"/>
</dbReference>
<comment type="subcellular location">
    <subcellularLocation>
        <location evidence="2">Membrane</location>
    </subcellularLocation>
</comment>
<keyword evidence="4" id="KW-0597">Phosphoprotein</keyword>
<feature type="domain" description="Histidine kinase" evidence="10">
    <location>
        <begin position="269"/>
        <end position="483"/>
    </location>
</feature>